<dbReference type="RefSeq" id="WP_345211652.1">
    <property type="nucleotide sequence ID" value="NZ_BAABFT010000006.1"/>
</dbReference>
<dbReference type="SUPFAM" id="SSF49464">
    <property type="entry name" value="Carboxypeptidase regulatory domain-like"/>
    <property type="match status" value="1"/>
</dbReference>
<dbReference type="Proteomes" id="UP001500582">
    <property type="component" value="Unassembled WGS sequence"/>
</dbReference>
<dbReference type="Gene3D" id="2.60.40.1120">
    <property type="entry name" value="Carboxypeptidase-like, regulatory domain"/>
    <property type="match status" value="1"/>
</dbReference>
<gene>
    <name evidence="1" type="ORF">GCM10023149_27290</name>
</gene>
<evidence type="ECO:0000313" key="2">
    <source>
        <dbReference type="Proteomes" id="UP001500582"/>
    </source>
</evidence>
<evidence type="ECO:0008006" key="3">
    <source>
        <dbReference type="Google" id="ProtNLM"/>
    </source>
</evidence>
<dbReference type="Pfam" id="PF13715">
    <property type="entry name" value="CarbopepD_reg_2"/>
    <property type="match status" value="1"/>
</dbReference>
<protein>
    <recommendedName>
        <fullName evidence="3">Carboxypeptidase-like protein</fullName>
    </recommendedName>
</protein>
<dbReference type="InterPro" id="IPR008969">
    <property type="entry name" value="CarboxyPept-like_regulatory"/>
</dbReference>
<reference evidence="2" key="1">
    <citation type="journal article" date="2019" name="Int. J. Syst. Evol. Microbiol.">
        <title>The Global Catalogue of Microorganisms (GCM) 10K type strain sequencing project: providing services to taxonomists for standard genome sequencing and annotation.</title>
        <authorList>
            <consortium name="The Broad Institute Genomics Platform"/>
            <consortium name="The Broad Institute Genome Sequencing Center for Infectious Disease"/>
            <person name="Wu L."/>
            <person name="Ma J."/>
        </authorList>
    </citation>
    <scope>NUCLEOTIDE SEQUENCE [LARGE SCALE GENOMIC DNA]</scope>
    <source>
        <strain evidence="2">JCM 17705</strain>
    </source>
</reference>
<comment type="caution">
    <text evidence="1">The sequence shown here is derived from an EMBL/GenBank/DDBJ whole genome shotgun (WGS) entry which is preliminary data.</text>
</comment>
<sequence>MRLPLIILFLIAPVLTFAQSGTISGKVIDAESKTALPKASIFLTETSYGTSANDDGTFTLRGLKPGKYLLIVTMVGFEKFSQNISVGAGDVSVDISLKPQVTSLDEVSVQIPKDWARNHKMFVKRFIGNSEYGRKCKILNSEVLKFSYDKEKEELSAWSNGLIEVENRALGYMVKVLLTKSNYGANHGSWHYQIFFEELPGTPDEMKKWKANRARLFQEAGRYFLVSEKLPSDFRL</sequence>
<keyword evidence="2" id="KW-1185">Reference proteome</keyword>
<evidence type="ECO:0000313" key="1">
    <source>
        <dbReference type="EMBL" id="GAA4325160.1"/>
    </source>
</evidence>
<accession>A0ABP8GJ41</accession>
<proteinExistence type="predicted"/>
<organism evidence="1 2">
    <name type="scientific">Mucilaginibacter gynuensis</name>
    <dbReference type="NCBI Taxonomy" id="1302236"/>
    <lineage>
        <taxon>Bacteria</taxon>
        <taxon>Pseudomonadati</taxon>
        <taxon>Bacteroidota</taxon>
        <taxon>Sphingobacteriia</taxon>
        <taxon>Sphingobacteriales</taxon>
        <taxon>Sphingobacteriaceae</taxon>
        <taxon>Mucilaginibacter</taxon>
    </lineage>
</organism>
<dbReference type="EMBL" id="BAABFT010000006">
    <property type="protein sequence ID" value="GAA4325160.1"/>
    <property type="molecule type" value="Genomic_DNA"/>
</dbReference>
<name>A0ABP8GJ41_9SPHI</name>